<dbReference type="AlphaFoldDB" id="A0A410DZT1"/>
<sequence length="363" mass="37825">MNKKKLIAAMASVAVVATLFAGCASKSNDNKSTTDNSSSTKKVMVGLSTDEGGLNDKSFNQAADTGLKKAASELNFTYKAVESKSKDDYESNLDALVSEGSNLVVGVGFQMSDAVTNAAKKHKDTNFAIVDSAVDASNVRSILFKEQDGSFLMGIIAGKMAGTGKVGFVGGKDQELIQKFEAGFAAGVKAVNPTAAEDLIGRKTVQYVDSFTDAAKGKEAAKNLINAGCTVIYHAAGGAGEGMFQAVQEANKNGKKVWAIGVDMDQAVTLPQYADIILSSMIKKVDFATYQAGKDIVNNSFKGGTVELGLKEGGIDIAGTSSKNTPKDVLDLVAKYQAAVKDGKIVVPTKPADVKSFSPAAVQ</sequence>
<keyword evidence="6" id="KW-0449">Lipoprotein</keyword>
<dbReference type="InterPro" id="IPR028082">
    <property type="entry name" value="Peripla_BP_I"/>
</dbReference>
<evidence type="ECO:0000256" key="6">
    <source>
        <dbReference type="ARBA" id="ARBA00023288"/>
    </source>
</evidence>
<dbReference type="RefSeq" id="WP_128215306.1">
    <property type="nucleotide sequence ID" value="NZ_CP025746.1"/>
</dbReference>
<evidence type="ECO:0000256" key="5">
    <source>
        <dbReference type="ARBA" id="ARBA00023136"/>
    </source>
</evidence>
<evidence type="ECO:0000256" key="4">
    <source>
        <dbReference type="ARBA" id="ARBA00022729"/>
    </source>
</evidence>
<dbReference type="PANTHER" id="PTHR34296">
    <property type="entry name" value="TRANSCRIPTIONAL ACTIVATOR PROTEIN MED"/>
    <property type="match status" value="1"/>
</dbReference>
<dbReference type="InterPro" id="IPR003760">
    <property type="entry name" value="PnrA-like"/>
</dbReference>
<name>A0A410DZT1_9CLOT</name>
<dbReference type="Proteomes" id="UP000286268">
    <property type="component" value="Chromosome"/>
</dbReference>
<dbReference type="SUPFAM" id="SSF53822">
    <property type="entry name" value="Periplasmic binding protein-like I"/>
    <property type="match status" value="1"/>
</dbReference>
<dbReference type="OrthoDB" id="9769871at2"/>
<dbReference type="Gene3D" id="3.40.50.2300">
    <property type="match status" value="2"/>
</dbReference>
<evidence type="ECO:0000256" key="7">
    <source>
        <dbReference type="SAM" id="SignalP"/>
    </source>
</evidence>
<feature type="chain" id="PRO_5039159140" evidence="7">
    <location>
        <begin position="22"/>
        <end position="363"/>
    </location>
</feature>
<gene>
    <name evidence="9" type="ORF">C1I91_24810</name>
</gene>
<evidence type="ECO:0000256" key="1">
    <source>
        <dbReference type="ARBA" id="ARBA00004193"/>
    </source>
</evidence>
<feature type="domain" description="ABC transporter substrate-binding protein PnrA-like" evidence="8">
    <location>
        <begin position="48"/>
        <end position="341"/>
    </location>
</feature>
<dbReference type="InterPro" id="IPR050957">
    <property type="entry name" value="BMP_lipoprotein"/>
</dbReference>
<keyword evidence="5" id="KW-0472">Membrane</keyword>
<evidence type="ECO:0000256" key="2">
    <source>
        <dbReference type="ARBA" id="ARBA00008610"/>
    </source>
</evidence>
<dbReference type="Pfam" id="PF02608">
    <property type="entry name" value="Bmp"/>
    <property type="match status" value="1"/>
</dbReference>
<feature type="signal peptide" evidence="7">
    <location>
        <begin position="1"/>
        <end position="21"/>
    </location>
</feature>
<evidence type="ECO:0000313" key="10">
    <source>
        <dbReference type="Proteomes" id="UP000286268"/>
    </source>
</evidence>
<evidence type="ECO:0000256" key="3">
    <source>
        <dbReference type="ARBA" id="ARBA00022475"/>
    </source>
</evidence>
<dbReference type="CDD" id="cd06354">
    <property type="entry name" value="PBP1_PrnA-like"/>
    <property type="match status" value="1"/>
</dbReference>
<dbReference type="KEGG" id="cmah:C1I91_24810"/>
<comment type="subcellular location">
    <subcellularLocation>
        <location evidence="1">Cell membrane</location>
        <topology evidence="1">Lipid-anchor</topology>
    </subcellularLocation>
</comment>
<keyword evidence="10" id="KW-1185">Reference proteome</keyword>
<dbReference type="EMBL" id="CP025746">
    <property type="protein sequence ID" value="QAA34592.1"/>
    <property type="molecule type" value="Genomic_DNA"/>
</dbReference>
<reference evidence="9 10" key="1">
    <citation type="submission" date="2018-01" db="EMBL/GenBank/DDBJ databases">
        <title>Genome Sequencing and Assembly of Anaerobacter polyendosporus strain CT4.</title>
        <authorList>
            <person name="Tachaapaikoon C."/>
            <person name="Sutheeworapong S."/>
            <person name="Jenjaroenpun P."/>
            <person name="Wongsurawat T."/>
            <person name="Nookeaw I."/>
            <person name="Cheawchanlertfa P."/>
            <person name="Kosugi A."/>
            <person name="Cheevadhanarak S."/>
            <person name="Ratanakhanokchai K."/>
        </authorList>
    </citation>
    <scope>NUCLEOTIDE SEQUENCE [LARGE SCALE GENOMIC DNA]</scope>
    <source>
        <strain evidence="9 10">CT4</strain>
    </source>
</reference>
<dbReference type="PANTHER" id="PTHR34296:SF2">
    <property type="entry name" value="ABC TRANSPORTER GUANOSINE-BINDING PROTEIN NUPN"/>
    <property type="match status" value="1"/>
</dbReference>
<organism evidence="9 10">
    <name type="scientific">Clostridium manihotivorum</name>
    <dbReference type="NCBI Taxonomy" id="2320868"/>
    <lineage>
        <taxon>Bacteria</taxon>
        <taxon>Bacillati</taxon>
        <taxon>Bacillota</taxon>
        <taxon>Clostridia</taxon>
        <taxon>Eubacteriales</taxon>
        <taxon>Clostridiaceae</taxon>
        <taxon>Clostridium</taxon>
    </lineage>
</organism>
<accession>A0A410DZT1</accession>
<keyword evidence="3" id="KW-1003">Cell membrane</keyword>
<comment type="similarity">
    <text evidence="2">Belongs to the BMP lipoprotein family.</text>
</comment>
<evidence type="ECO:0000259" key="8">
    <source>
        <dbReference type="Pfam" id="PF02608"/>
    </source>
</evidence>
<keyword evidence="4 7" id="KW-0732">Signal</keyword>
<dbReference type="PROSITE" id="PS51257">
    <property type="entry name" value="PROKAR_LIPOPROTEIN"/>
    <property type="match status" value="1"/>
</dbReference>
<evidence type="ECO:0000313" key="9">
    <source>
        <dbReference type="EMBL" id="QAA34592.1"/>
    </source>
</evidence>
<proteinExistence type="inferred from homology"/>
<dbReference type="GO" id="GO:0005886">
    <property type="term" value="C:plasma membrane"/>
    <property type="evidence" value="ECO:0007669"/>
    <property type="project" value="UniProtKB-SubCell"/>
</dbReference>
<protein>
    <submittedName>
        <fullName evidence="9">BMP family ABC transporter substrate-binding protein</fullName>
    </submittedName>
</protein>